<evidence type="ECO:0000256" key="2">
    <source>
        <dbReference type="ARBA" id="ARBA00023043"/>
    </source>
</evidence>
<proteinExistence type="predicted"/>
<dbReference type="PROSITE" id="PS50297">
    <property type="entry name" value="ANK_REP_REGION"/>
    <property type="match status" value="2"/>
</dbReference>
<gene>
    <name evidence="4" type="ORF">AOQ84DRAFT_272437</name>
</gene>
<keyword evidence="2 3" id="KW-0040">ANK repeat</keyword>
<keyword evidence="1" id="KW-0677">Repeat</keyword>
<feature type="repeat" description="ANK" evidence="3">
    <location>
        <begin position="70"/>
        <end position="102"/>
    </location>
</feature>
<evidence type="ECO:0000256" key="1">
    <source>
        <dbReference type="ARBA" id="ARBA00022737"/>
    </source>
</evidence>
<dbReference type="PANTHER" id="PTHR24198">
    <property type="entry name" value="ANKYRIN REPEAT AND PROTEIN KINASE DOMAIN-CONTAINING PROTEIN"/>
    <property type="match status" value="1"/>
</dbReference>
<feature type="non-terminal residue" evidence="4">
    <location>
        <position position="124"/>
    </location>
</feature>
<dbReference type="AlphaFoldDB" id="A0A8E2JW53"/>
<dbReference type="Pfam" id="PF12796">
    <property type="entry name" value="Ank_2"/>
    <property type="match status" value="1"/>
</dbReference>
<name>A0A8E2JW53_9PEZI</name>
<dbReference type="OrthoDB" id="539213at2759"/>
<accession>A0A8E2JW53</accession>
<dbReference type="EMBL" id="KV749050">
    <property type="protein sequence ID" value="OCL11404.1"/>
    <property type="molecule type" value="Genomic_DNA"/>
</dbReference>
<dbReference type="SMART" id="SM00248">
    <property type="entry name" value="ANK"/>
    <property type="match status" value="3"/>
</dbReference>
<dbReference type="PROSITE" id="PS50088">
    <property type="entry name" value="ANK_REPEAT"/>
    <property type="match status" value="2"/>
</dbReference>
<dbReference type="InterPro" id="IPR002110">
    <property type="entry name" value="Ankyrin_rpt"/>
</dbReference>
<sequence>RAALQAVCNAYNASPELVQFLLSSGADVNAEAGIEGSLTVIQAAALRGHIMIVLLLLDAGADVSADPAERGRSAVDAAAEYGRLDMVQVLLNAGAKNRSAADLGYTRAIELAEENDHFAVAELL</sequence>
<dbReference type="PANTHER" id="PTHR24198:SF165">
    <property type="entry name" value="ANKYRIN REPEAT-CONTAINING PROTEIN-RELATED"/>
    <property type="match status" value="1"/>
</dbReference>
<evidence type="ECO:0000313" key="5">
    <source>
        <dbReference type="Proteomes" id="UP000250140"/>
    </source>
</evidence>
<protein>
    <submittedName>
        <fullName evidence="4">Ankyrin</fullName>
    </submittedName>
</protein>
<evidence type="ECO:0000313" key="4">
    <source>
        <dbReference type="EMBL" id="OCL11404.1"/>
    </source>
</evidence>
<organism evidence="4 5">
    <name type="scientific">Glonium stellatum</name>
    <dbReference type="NCBI Taxonomy" id="574774"/>
    <lineage>
        <taxon>Eukaryota</taxon>
        <taxon>Fungi</taxon>
        <taxon>Dikarya</taxon>
        <taxon>Ascomycota</taxon>
        <taxon>Pezizomycotina</taxon>
        <taxon>Dothideomycetes</taxon>
        <taxon>Pleosporomycetidae</taxon>
        <taxon>Gloniales</taxon>
        <taxon>Gloniaceae</taxon>
        <taxon>Glonium</taxon>
    </lineage>
</organism>
<reference evidence="4 5" key="1">
    <citation type="journal article" date="2016" name="Nat. Commun.">
        <title>Ectomycorrhizal ecology is imprinted in the genome of the dominant symbiotic fungus Cenococcum geophilum.</title>
        <authorList>
            <consortium name="DOE Joint Genome Institute"/>
            <person name="Peter M."/>
            <person name="Kohler A."/>
            <person name="Ohm R.A."/>
            <person name="Kuo A."/>
            <person name="Krutzmann J."/>
            <person name="Morin E."/>
            <person name="Arend M."/>
            <person name="Barry K.W."/>
            <person name="Binder M."/>
            <person name="Choi C."/>
            <person name="Clum A."/>
            <person name="Copeland A."/>
            <person name="Grisel N."/>
            <person name="Haridas S."/>
            <person name="Kipfer T."/>
            <person name="LaButti K."/>
            <person name="Lindquist E."/>
            <person name="Lipzen A."/>
            <person name="Maire R."/>
            <person name="Meier B."/>
            <person name="Mihaltcheva S."/>
            <person name="Molinier V."/>
            <person name="Murat C."/>
            <person name="Poggeler S."/>
            <person name="Quandt C.A."/>
            <person name="Sperisen C."/>
            <person name="Tritt A."/>
            <person name="Tisserant E."/>
            <person name="Crous P.W."/>
            <person name="Henrissat B."/>
            <person name="Nehls U."/>
            <person name="Egli S."/>
            <person name="Spatafora J.W."/>
            <person name="Grigoriev I.V."/>
            <person name="Martin F.M."/>
        </authorList>
    </citation>
    <scope>NUCLEOTIDE SEQUENCE [LARGE SCALE GENOMIC DNA]</scope>
    <source>
        <strain evidence="4 5">CBS 207.34</strain>
    </source>
</reference>
<keyword evidence="5" id="KW-1185">Reference proteome</keyword>
<dbReference type="Gene3D" id="1.25.40.20">
    <property type="entry name" value="Ankyrin repeat-containing domain"/>
    <property type="match status" value="1"/>
</dbReference>
<feature type="non-terminal residue" evidence="4">
    <location>
        <position position="1"/>
    </location>
</feature>
<feature type="repeat" description="ANK" evidence="3">
    <location>
        <begin position="36"/>
        <end position="68"/>
    </location>
</feature>
<evidence type="ECO:0000256" key="3">
    <source>
        <dbReference type="PROSITE-ProRule" id="PRU00023"/>
    </source>
</evidence>
<dbReference type="InterPro" id="IPR036770">
    <property type="entry name" value="Ankyrin_rpt-contain_sf"/>
</dbReference>
<dbReference type="SUPFAM" id="SSF48403">
    <property type="entry name" value="Ankyrin repeat"/>
    <property type="match status" value="1"/>
</dbReference>
<dbReference type="Proteomes" id="UP000250140">
    <property type="component" value="Unassembled WGS sequence"/>
</dbReference>